<evidence type="ECO:0000256" key="4">
    <source>
        <dbReference type="ARBA" id="ARBA00022723"/>
    </source>
</evidence>
<dbReference type="EC" id="3.1.3.1" evidence="2 11"/>
<feature type="active site" description="Phosphoserine intermediate" evidence="8">
    <location>
        <position position="59"/>
    </location>
</feature>
<comment type="similarity">
    <text evidence="1 10">Belongs to the alkaline phosphatase family.</text>
</comment>
<keyword evidence="13" id="KW-1185">Reference proteome</keyword>
<dbReference type="SMART" id="SM00098">
    <property type="entry name" value="alkPPc"/>
    <property type="match status" value="1"/>
</dbReference>
<organism evidence="12 13">
    <name type="scientific">Rhizopus stolonifer</name>
    <name type="common">Rhizopus nigricans</name>
    <dbReference type="NCBI Taxonomy" id="4846"/>
    <lineage>
        <taxon>Eukaryota</taxon>
        <taxon>Fungi</taxon>
        <taxon>Fungi incertae sedis</taxon>
        <taxon>Mucoromycota</taxon>
        <taxon>Mucoromycotina</taxon>
        <taxon>Mucoromycetes</taxon>
        <taxon>Mucorales</taxon>
        <taxon>Mucorineae</taxon>
        <taxon>Rhizopodaceae</taxon>
        <taxon>Rhizopus</taxon>
    </lineage>
</organism>
<evidence type="ECO:0000256" key="8">
    <source>
        <dbReference type="PIRSR" id="PIRSR601952-1"/>
    </source>
</evidence>
<dbReference type="STRING" id="4846.A0A367JRD8"/>
<reference evidence="12 13" key="1">
    <citation type="journal article" date="2018" name="G3 (Bethesda)">
        <title>Phylogenetic and Phylogenomic Definition of Rhizopus Species.</title>
        <authorList>
            <person name="Gryganskyi A.P."/>
            <person name="Golan J."/>
            <person name="Dolatabadi S."/>
            <person name="Mondo S."/>
            <person name="Robb S."/>
            <person name="Idnurm A."/>
            <person name="Muszewska A."/>
            <person name="Steczkiewicz K."/>
            <person name="Masonjones S."/>
            <person name="Liao H.L."/>
            <person name="Gajdeczka M.T."/>
            <person name="Anike F."/>
            <person name="Vuek A."/>
            <person name="Anishchenko I.M."/>
            <person name="Voigt K."/>
            <person name="de Hoog G.S."/>
            <person name="Smith M.E."/>
            <person name="Heitman J."/>
            <person name="Vilgalys R."/>
            <person name="Stajich J.E."/>
        </authorList>
    </citation>
    <scope>NUCLEOTIDE SEQUENCE [LARGE SCALE GENOMIC DNA]</scope>
    <source>
        <strain evidence="12 13">LSU 92-RS-03</strain>
    </source>
</reference>
<dbReference type="InterPro" id="IPR017850">
    <property type="entry name" value="Alkaline_phosphatase_core_sf"/>
</dbReference>
<dbReference type="Proteomes" id="UP000253551">
    <property type="component" value="Unassembled WGS sequence"/>
</dbReference>
<dbReference type="Pfam" id="PF00245">
    <property type="entry name" value="Alk_phosphatase"/>
    <property type="match status" value="1"/>
</dbReference>
<dbReference type="PRINTS" id="PR00113">
    <property type="entry name" value="ALKPHPHTASE"/>
</dbReference>
<evidence type="ECO:0000256" key="5">
    <source>
        <dbReference type="ARBA" id="ARBA00022801"/>
    </source>
</evidence>
<keyword evidence="3" id="KW-0597">Phosphoprotein</keyword>
<comment type="caution">
    <text evidence="12">The sequence shown here is derived from an EMBL/GenBank/DDBJ whole genome shotgun (WGS) entry which is preliminary data.</text>
</comment>
<feature type="binding site" evidence="9">
    <location>
        <position position="261"/>
    </location>
    <ligand>
        <name>Zn(2+)</name>
        <dbReference type="ChEBI" id="CHEBI:29105"/>
        <label>2</label>
    </ligand>
</feature>
<dbReference type="SUPFAM" id="SSF53649">
    <property type="entry name" value="Alkaline phosphatase-like"/>
    <property type="match status" value="1"/>
</dbReference>
<keyword evidence="6 9" id="KW-0862">Zinc</keyword>
<dbReference type="GO" id="GO:0046872">
    <property type="term" value="F:metal ion binding"/>
    <property type="evidence" value="ECO:0007669"/>
    <property type="project" value="UniProtKB-KW"/>
</dbReference>
<keyword evidence="5 11" id="KW-0378">Hydrolase</keyword>
<keyword evidence="4 9" id="KW-0479">Metal-binding</keyword>
<gene>
    <name evidence="12" type="ORF">CU098_002020</name>
</gene>
<feature type="binding site" evidence="9">
    <location>
        <position position="111"/>
    </location>
    <ligand>
        <name>Mg(2+)</name>
        <dbReference type="ChEBI" id="CHEBI:18420"/>
    </ligand>
</feature>
<comment type="cofactor">
    <cofactor evidence="9">
        <name>Zn(2+)</name>
        <dbReference type="ChEBI" id="CHEBI:29105"/>
    </cofactor>
    <text evidence="9">Binds 2 Zn(2+) ions.</text>
</comment>
<feature type="binding site" evidence="9">
    <location>
        <position position="300"/>
    </location>
    <ligand>
        <name>Zn(2+)</name>
        <dbReference type="ChEBI" id="CHEBI:29105"/>
        <label>2</label>
    </ligand>
</feature>
<dbReference type="PANTHER" id="PTHR11596">
    <property type="entry name" value="ALKALINE PHOSPHATASE"/>
    <property type="match status" value="1"/>
</dbReference>
<proteinExistence type="inferred from homology"/>
<dbReference type="PROSITE" id="PS00123">
    <property type="entry name" value="ALKALINE_PHOSPHATASE"/>
    <property type="match status" value="1"/>
</dbReference>
<dbReference type="Gene3D" id="1.10.60.40">
    <property type="match status" value="1"/>
</dbReference>
<keyword evidence="7 9" id="KW-0460">Magnesium</keyword>
<feature type="binding site" evidence="9">
    <location>
        <position position="411"/>
    </location>
    <ligand>
        <name>Zn(2+)</name>
        <dbReference type="ChEBI" id="CHEBI:29105"/>
        <label>2</label>
    </ligand>
</feature>
<evidence type="ECO:0000256" key="1">
    <source>
        <dbReference type="ARBA" id="ARBA00005984"/>
    </source>
</evidence>
<comment type="catalytic activity">
    <reaction evidence="11">
        <text>a phosphate monoester + H2O = an alcohol + phosphate</text>
        <dbReference type="Rhea" id="RHEA:15017"/>
        <dbReference type="ChEBI" id="CHEBI:15377"/>
        <dbReference type="ChEBI" id="CHEBI:30879"/>
        <dbReference type="ChEBI" id="CHEBI:43474"/>
        <dbReference type="ChEBI" id="CHEBI:67140"/>
        <dbReference type="EC" id="3.1.3.1"/>
    </reaction>
</comment>
<evidence type="ECO:0000313" key="13">
    <source>
        <dbReference type="Proteomes" id="UP000253551"/>
    </source>
</evidence>
<evidence type="ECO:0000313" key="12">
    <source>
        <dbReference type="EMBL" id="RCH92514.1"/>
    </source>
</evidence>
<dbReference type="Gene3D" id="3.40.720.10">
    <property type="entry name" value="Alkaline Phosphatase, subunit A"/>
    <property type="match status" value="1"/>
</dbReference>
<evidence type="ECO:0000256" key="10">
    <source>
        <dbReference type="RuleBase" id="RU003946"/>
    </source>
</evidence>
<accession>A0A367JRD8</accession>
<dbReference type="InterPro" id="IPR018299">
    <property type="entry name" value="Alkaline_phosphatase_AS"/>
</dbReference>
<dbReference type="PANTHER" id="PTHR11596:SF5">
    <property type="entry name" value="ALKALINE PHOSPHATASE"/>
    <property type="match status" value="1"/>
</dbReference>
<dbReference type="OrthoDB" id="7392499at2759"/>
<feature type="binding site" evidence="9">
    <location>
        <position position="252"/>
    </location>
    <ligand>
        <name>Mg(2+)</name>
        <dbReference type="ChEBI" id="CHEBI:18420"/>
    </ligand>
</feature>
<dbReference type="InterPro" id="IPR001952">
    <property type="entry name" value="Alkaline_phosphatase"/>
</dbReference>
<feature type="binding site" evidence="9">
    <location>
        <position position="11"/>
    </location>
    <ligand>
        <name>Mg(2+)</name>
        <dbReference type="ChEBI" id="CHEBI:18420"/>
    </ligand>
</feature>
<evidence type="ECO:0000256" key="3">
    <source>
        <dbReference type="ARBA" id="ARBA00022553"/>
    </source>
</evidence>
<dbReference type="AlphaFoldDB" id="A0A367JRD8"/>
<dbReference type="EMBL" id="PJQM01002827">
    <property type="protein sequence ID" value="RCH92514.1"/>
    <property type="molecule type" value="Genomic_DNA"/>
</dbReference>
<feature type="non-terminal residue" evidence="12">
    <location>
        <position position="1"/>
    </location>
</feature>
<name>A0A367JRD8_RHIST</name>
<sequence length="479" mass="53094">PKKNVIMMISDGFGPASETFARQYNTWLNHADVKTMLPLDEIHVGHSRTQSSSSFVTDSAAGATAFSCAQKSYNGAIGVDPSRIACGTVLESAKIHQNMLTGLVVTSRVTHATPASFSAHVVDRDMENLIAEQQIGHNPLGRVVDLMFGGGVCEFTPFSKPGSCRVDERDLLVEAQEKFGWEVVLSKEKYDALETNQVQLPLMALFSPSHMNFEIDRKPDQQPALHQMVSKALDILKTKSVEQDKGFFLMIEGSRIDMAAHNNDPAAHLHDIFEYHRTAEIVKKFVDENPNTVVISTSDHETGGFSAGRQIGEDYPEYKWNPEVIQRVRNSSEVLAYAWNAAVHSTEISDQQHYLEKVLIQSGLGIDDCVSDELEKVKAWQHTNKTIYDLAYLFSDMVSRRALIGWATHGHSAVDVNLYAKGPSTEILRGSHENTEIGDFIVNYLGLDLNDVTKKIADINVGEGLVQSLNHDKHSAYHG</sequence>
<feature type="binding site" evidence="9">
    <location>
        <position position="113"/>
    </location>
    <ligand>
        <name>Mg(2+)</name>
        <dbReference type="ChEBI" id="CHEBI:18420"/>
    </ligand>
</feature>
<feature type="binding site" evidence="9">
    <location>
        <position position="11"/>
    </location>
    <ligand>
        <name>Zn(2+)</name>
        <dbReference type="ChEBI" id="CHEBI:29105"/>
        <label>2</label>
    </ligand>
</feature>
<dbReference type="CDD" id="cd16012">
    <property type="entry name" value="ALP"/>
    <property type="match status" value="1"/>
</dbReference>
<feature type="binding site" evidence="9">
    <location>
        <position position="299"/>
    </location>
    <ligand>
        <name>Zn(2+)</name>
        <dbReference type="ChEBI" id="CHEBI:29105"/>
        <label>2</label>
    </ligand>
</feature>
<dbReference type="GO" id="GO:0004035">
    <property type="term" value="F:alkaline phosphatase activity"/>
    <property type="evidence" value="ECO:0007669"/>
    <property type="project" value="UniProtKB-EC"/>
</dbReference>
<evidence type="ECO:0000256" key="11">
    <source>
        <dbReference type="RuleBase" id="RU003947"/>
    </source>
</evidence>
<dbReference type="GO" id="GO:0000329">
    <property type="term" value="C:fungal-type vacuole membrane"/>
    <property type="evidence" value="ECO:0007669"/>
    <property type="project" value="TreeGrafter"/>
</dbReference>
<comment type="cofactor">
    <cofactor evidence="9">
        <name>Mg(2+)</name>
        <dbReference type="ChEBI" id="CHEBI:18420"/>
    </cofactor>
    <text evidence="9">Binds 1 Mg(2+) ion.</text>
</comment>
<evidence type="ECO:0000256" key="9">
    <source>
        <dbReference type="PIRSR" id="PIRSR601952-2"/>
    </source>
</evidence>
<protein>
    <recommendedName>
        <fullName evidence="2 11">Alkaline phosphatase</fullName>
        <ecNumber evidence="2 11">3.1.3.1</ecNumber>
    </recommendedName>
</protein>
<evidence type="ECO:0000256" key="7">
    <source>
        <dbReference type="ARBA" id="ARBA00022842"/>
    </source>
</evidence>
<evidence type="ECO:0000256" key="6">
    <source>
        <dbReference type="ARBA" id="ARBA00022833"/>
    </source>
</evidence>
<feature type="binding site" evidence="9">
    <location>
        <position position="257"/>
    </location>
    <ligand>
        <name>Zn(2+)</name>
        <dbReference type="ChEBI" id="CHEBI:29105"/>
        <label>2</label>
    </ligand>
</feature>
<evidence type="ECO:0000256" key="2">
    <source>
        <dbReference type="ARBA" id="ARBA00012647"/>
    </source>
</evidence>